<sequence>MAAENTSNWESKIQRNPHPDFKSVEASRPPFDTTKTFTYTQTPQPTWTFGSGSNHLSSQQNKEQKHRPIDPYSPTRPPHLNYKLLISAIVPRPIAFVSTISPSGEVTNLAPFSYFTVISHDPPLFIIGFASSLSNPDPTKAKDTLRQLAESKECTINIISESFLEAANSCAINAPYGASEWEVSGLTPVYDCEHVKSPRVKEAVFSIEGKLESLRGFESKSTPGKVSSTMAVIEGVNFWAREDAINEEGSLLDIGILRPVSRLGGITYGRVTEGVELPRPDFQKDLGGQEAAEKLKERAGELR</sequence>
<dbReference type="PANTHER" id="PTHR33798">
    <property type="entry name" value="FLAVOPROTEIN OXYGENASE"/>
    <property type="match status" value="1"/>
</dbReference>
<evidence type="ECO:0000313" key="7">
    <source>
        <dbReference type="EMBL" id="KAK0737128.1"/>
    </source>
</evidence>
<dbReference type="InterPro" id="IPR012349">
    <property type="entry name" value="Split_barrel_FMN-bd"/>
</dbReference>
<dbReference type="Proteomes" id="UP001172159">
    <property type="component" value="Unassembled WGS sequence"/>
</dbReference>
<feature type="compositionally biased region" description="Polar residues" evidence="5">
    <location>
        <begin position="50"/>
        <end position="61"/>
    </location>
</feature>
<gene>
    <name evidence="7" type="ORF">B0T21DRAFT_286805</name>
</gene>
<evidence type="ECO:0000256" key="3">
    <source>
        <dbReference type="ARBA" id="ARBA00022643"/>
    </source>
</evidence>
<feature type="region of interest" description="Disordered" evidence="5">
    <location>
        <begin position="279"/>
        <end position="303"/>
    </location>
</feature>
<feature type="compositionally biased region" description="Polar residues" evidence="5">
    <location>
        <begin position="1"/>
        <end position="11"/>
    </location>
</feature>
<dbReference type="EMBL" id="JAUKTV010000005">
    <property type="protein sequence ID" value="KAK0737128.1"/>
    <property type="molecule type" value="Genomic_DNA"/>
</dbReference>
<dbReference type="SUPFAM" id="SSF50475">
    <property type="entry name" value="FMN-binding split barrel"/>
    <property type="match status" value="1"/>
</dbReference>
<feature type="region of interest" description="Disordered" evidence="5">
    <location>
        <begin position="1"/>
        <end position="75"/>
    </location>
</feature>
<dbReference type="Pfam" id="PF01613">
    <property type="entry name" value="Flavin_Reduct"/>
    <property type="match status" value="1"/>
</dbReference>
<evidence type="ECO:0000313" key="8">
    <source>
        <dbReference type="Proteomes" id="UP001172159"/>
    </source>
</evidence>
<comment type="caution">
    <text evidence="7">The sequence shown here is derived from an EMBL/GenBank/DDBJ whole genome shotgun (WGS) entry which is preliminary data.</text>
</comment>
<proteinExistence type="inferred from homology"/>
<feature type="compositionally biased region" description="Low complexity" evidence="5">
    <location>
        <begin position="29"/>
        <end position="49"/>
    </location>
</feature>
<evidence type="ECO:0000256" key="2">
    <source>
        <dbReference type="ARBA" id="ARBA00022630"/>
    </source>
</evidence>
<accession>A0AA40BMY2</accession>
<feature type="compositionally biased region" description="Basic and acidic residues" evidence="5">
    <location>
        <begin position="291"/>
        <end position="303"/>
    </location>
</feature>
<dbReference type="Gene3D" id="2.30.110.10">
    <property type="entry name" value="Electron Transport, Fmn-binding Protein, Chain A"/>
    <property type="match status" value="1"/>
</dbReference>
<comment type="cofactor">
    <cofactor evidence="1">
        <name>FMN</name>
        <dbReference type="ChEBI" id="CHEBI:58210"/>
    </cofactor>
</comment>
<keyword evidence="8" id="KW-1185">Reference proteome</keyword>
<comment type="similarity">
    <text evidence="4">Belongs to the flavoredoxin family.</text>
</comment>
<keyword evidence="2" id="KW-0285">Flavoprotein</keyword>
<dbReference type="AlphaFoldDB" id="A0AA40BMY2"/>
<dbReference type="PANTHER" id="PTHR33798:SF5">
    <property type="entry name" value="FLAVIN REDUCTASE LIKE DOMAIN-CONTAINING PROTEIN"/>
    <property type="match status" value="1"/>
</dbReference>
<protein>
    <recommendedName>
        <fullName evidence="6">Flavin reductase like domain-containing protein</fullName>
    </recommendedName>
</protein>
<name>A0AA40BMY2_9PEZI</name>
<keyword evidence="3" id="KW-0288">FMN</keyword>
<dbReference type="SMART" id="SM00903">
    <property type="entry name" value="Flavin_Reduct"/>
    <property type="match status" value="1"/>
</dbReference>
<evidence type="ECO:0000256" key="5">
    <source>
        <dbReference type="SAM" id="MobiDB-lite"/>
    </source>
</evidence>
<evidence type="ECO:0000259" key="6">
    <source>
        <dbReference type="SMART" id="SM00903"/>
    </source>
</evidence>
<dbReference type="InterPro" id="IPR002563">
    <property type="entry name" value="Flavin_Rdtase-like_dom"/>
</dbReference>
<organism evidence="7 8">
    <name type="scientific">Apiosordaria backusii</name>
    <dbReference type="NCBI Taxonomy" id="314023"/>
    <lineage>
        <taxon>Eukaryota</taxon>
        <taxon>Fungi</taxon>
        <taxon>Dikarya</taxon>
        <taxon>Ascomycota</taxon>
        <taxon>Pezizomycotina</taxon>
        <taxon>Sordariomycetes</taxon>
        <taxon>Sordariomycetidae</taxon>
        <taxon>Sordariales</taxon>
        <taxon>Lasiosphaeriaceae</taxon>
        <taxon>Apiosordaria</taxon>
    </lineage>
</organism>
<dbReference type="GO" id="GO:0010181">
    <property type="term" value="F:FMN binding"/>
    <property type="evidence" value="ECO:0007669"/>
    <property type="project" value="InterPro"/>
</dbReference>
<evidence type="ECO:0000256" key="1">
    <source>
        <dbReference type="ARBA" id="ARBA00001917"/>
    </source>
</evidence>
<feature type="domain" description="Flavin reductase like" evidence="6">
    <location>
        <begin position="87"/>
        <end position="253"/>
    </location>
</feature>
<reference evidence="7" key="1">
    <citation type="submission" date="2023-06" db="EMBL/GenBank/DDBJ databases">
        <title>Genome-scale phylogeny and comparative genomics of the fungal order Sordariales.</title>
        <authorList>
            <consortium name="Lawrence Berkeley National Laboratory"/>
            <person name="Hensen N."/>
            <person name="Bonometti L."/>
            <person name="Westerberg I."/>
            <person name="Brannstrom I.O."/>
            <person name="Guillou S."/>
            <person name="Cros-Aarteil S."/>
            <person name="Calhoun S."/>
            <person name="Haridas S."/>
            <person name="Kuo A."/>
            <person name="Mondo S."/>
            <person name="Pangilinan J."/>
            <person name="Riley R."/>
            <person name="Labutti K."/>
            <person name="Andreopoulos B."/>
            <person name="Lipzen A."/>
            <person name="Chen C."/>
            <person name="Yanf M."/>
            <person name="Daum C."/>
            <person name="Ng V."/>
            <person name="Clum A."/>
            <person name="Steindorff A."/>
            <person name="Ohm R."/>
            <person name="Martin F."/>
            <person name="Silar P."/>
            <person name="Natvig D."/>
            <person name="Lalanne C."/>
            <person name="Gautier V."/>
            <person name="Ament-Velasquez S.L."/>
            <person name="Kruys A."/>
            <person name="Hutchinson M.I."/>
            <person name="Powell A.J."/>
            <person name="Barry K."/>
            <person name="Miller A.N."/>
            <person name="Grigoriev I.V."/>
            <person name="Debuchy R."/>
            <person name="Gladieux P."/>
            <person name="Thoren M.H."/>
            <person name="Johannesson H."/>
        </authorList>
    </citation>
    <scope>NUCLEOTIDE SEQUENCE</scope>
    <source>
        <strain evidence="7">CBS 540.89</strain>
    </source>
</reference>
<evidence type="ECO:0000256" key="4">
    <source>
        <dbReference type="ARBA" id="ARBA00038054"/>
    </source>
</evidence>